<evidence type="ECO:0000256" key="1">
    <source>
        <dbReference type="ARBA" id="ARBA00035112"/>
    </source>
</evidence>
<dbReference type="PANTHER" id="PTHR33365:SF12">
    <property type="entry name" value="TAT PATHWAY SIGNAL SEQUENCE"/>
    <property type="match status" value="1"/>
</dbReference>
<keyword evidence="3" id="KW-1185">Reference proteome</keyword>
<feature type="non-terminal residue" evidence="2">
    <location>
        <position position="1"/>
    </location>
</feature>
<dbReference type="OrthoDB" id="3687641at2759"/>
<sequence length="171" mass="19913">PELRSLPYVIKNEHPGHGIRHSDYQGPPSNATANAWERLLQPFYFNATAEELLQAGFSPETSVKVKDGGYLVSLGVYHELHCLNQFRNFLYIRTDSRKFSQEDIDYWRGHLAIDHCIEVLRLSLMCTADISLYTFSWPKYEKFTFLDAHSKPPRKCVGWGQFESWSLKRKI</sequence>
<gene>
    <name evidence="2" type="ORF">K469DRAFT_506022</name>
</gene>
<dbReference type="GO" id="GO:0043386">
    <property type="term" value="P:mycotoxin biosynthetic process"/>
    <property type="evidence" value="ECO:0007669"/>
    <property type="project" value="InterPro"/>
</dbReference>
<accession>A0A6A6E960</accession>
<dbReference type="AlphaFoldDB" id="A0A6A6E960"/>
<evidence type="ECO:0000313" key="3">
    <source>
        <dbReference type="Proteomes" id="UP000800200"/>
    </source>
</evidence>
<feature type="non-terminal residue" evidence="2">
    <location>
        <position position="171"/>
    </location>
</feature>
<reference evidence="2" key="1">
    <citation type="journal article" date="2020" name="Stud. Mycol.">
        <title>101 Dothideomycetes genomes: a test case for predicting lifestyles and emergence of pathogens.</title>
        <authorList>
            <person name="Haridas S."/>
            <person name="Albert R."/>
            <person name="Binder M."/>
            <person name="Bloem J."/>
            <person name="Labutti K."/>
            <person name="Salamov A."/>
            <person name="Andreopoulos B."/>
            <person name="Baker S."/>
            <person name="Barry K."/>
            <person name="Bills G."/>
            <person name="Bluhm B."/>
            <person name="Cannon C."/>
            <person name="Castanera R."/>
            <person name="Culley D."/>
            <person name="Daum C."/>
            <person name="Ezra D."/>
            <person name="Gonzalez J."/>
            <person name="Henrissat B."/>
            <person name="Kuo A."/>
            <person name="Liang C."/>
            <person name="Lipzen A."/>
            <person name="Lutzoni F."/>
            <person name="Magnuson J."/>
            <person name="Mondo S."/>
            <person name="Nolan M."/>
            <person name="Ohm R."/>
            <person name="Pangilinan J."/>
            <person name="Park H.-J."/>
            <person name="Ramirez L."/>
            <person name="Alfaro M."/>
            <person name="Sun H."/>
            <person name="Tritt A."/>
            <person name="Yoshinaga Y."/>
            <person name="Zwiers L.-H."/>
            <person name="Turgeon B."/>
            <person name="Goodwin S."/>
            <person name="Spatafora J."/>
            <person name="Crous P."/>
            <person name="Grigoriev I."/>
        </authorList>
    </citation>
    <scope>NUCLEOTIDE SEQUENCE</scope>
    <source>
        <strain evidence="2">CBS 207.26</strain>
    </source>
</reference>
<evidence type="ECO:0000313" key="2">
    <source>
        <dbReference type="EMBL" id="KAF2187322.1"/>
    </source>
</evidence>
<protein>
    <submittedName>
        <fullName evidence="2">Uncharacterized protein</fullName>
    </submittedName>
</protein>
<organism evidence="2 3">
    <name type="scientific">Zopfia rhizophila CBS 207.26</name>
    <dbReference type="NCBI Taxonomy" id="1314779"/>
    <lineage>
        <taxon>Eukaryota</taxon>
        <taxon>Fungi</taxon>
        <taxon>Dikarya</taxon>
        <taxon>Ascomycota</taxon>
        <taxon>Pezizomycotina</taxon>
        <taxon>Dothideomycetes</taxon>
        <taxon>Dothideomycetes incertae sedis</taxon>
        <taxon>Zopfiaceae</taxon>
        <taxon>Zopfia</taxon>
    </lineage>
</organism>
<dbReference type="Proteomes" id="UP000800200">
    <property type="component" value="Unassembled WGS sequence"/>
</dbReference>
<comment type="similarity">
    <text evidence="1">Belongs to the ustYa family.</text>
</comment>
<name>A0A6A6E960_9PEZI</name>
<dbReference type="InterPro" id="IPR021765">
    <property type="entry name" value="UstYa-like"/>
</dbReference>
<dbReference type="PANTHER" id="PTHR33365">
    <property type="entry name" value="YALI0B05434P"/>
    <property type="match status" value="1"/>
</dbReference>
<proteinExistence type="inferred from homology"/>
<dbReference type="EMBL" id="ML994627">
    <property type="protein sequence ID" value="KAF2187322.1"/>
    <property type="molecule type" value="Genomic_DNA"/>
</dbReference>
<dbReference type="Pfam" id="PF11807">
    <property type="entry name" value="UstYa"/>
    <property type="match status" value="1"/>
</dbReference>